<dbReference type="SUPFAM" id="SSF53474">
    <property type="entry name" value="alpha/beta-Hydrolases"/>
    <property type="match status" value="1"/>
</dbReference>
<dbReference type="Gene3D" id="3.40.50.1820">
    <property type="entry name" value="alpha/beta hydrolase"/>
    <property type="match status" value="1"/>
</dbReference>
<keyword evidence="3" id="KW-1185">Reference proteome</keyword>
<dbReference type="GO" id="GO:0016787">
    <property type="term" value="F:hydrolase activity"/>
    <property type="evidence" value="ECO:0007669"/>
    <property type="project" value="InterPro"/>
</dbReference>
<accession>A0A2N5N9U3</accession>
<evidence type="ECO:0000313" key="2">
    <source>
        <dbReference type="EMBL" id="PLT47126.1"/>
    </source>
</evidence>
<dbReference type="EMBL" id="NFEZ01000003">
    <property type="protein sequence ID" value="PLT47126.1"/>
    <property type="molecule type" value="Genomic_DNA"/>
</dbReference>
<evidence type="ECO:0000313" key="3">
    <source>
        <dbReference type="Proteomes" id="UP000234789"/>
    </source>
</evidence>
<protein>
    <submittedName>
        <fullName evidence="2">Carboxymethylenebutenolidase-related protein</fullName>
    </submittedName>
</protein>
<comment type="caution">
    <text evidence="2">The sequence shown here is derived from an EMBL/GenBank/DDBJ whole genome shotgun (WGS) entry which is preliminary data.</text>
</comment>
<proteinExistence type="predicted"/>
<dbReference type="InterPro" id="IPR029059">
    <property type="entry name" value="AB_hydrolase_5"/>
</dbReference>
<organism evidence="2 3">
    <name type="scientific">Paenibacillus pasadenensis</name>
    <dbReference type="NCBI Taxonomy" id="217090"/>
    <lineage>
        <taxon>Bacteria</taxon>
        <taxon>Bacillati</taxon>
        <taxon>Bacillota</taxon>
        <taxon>Bacilli</taxon>
        <taxon>Bacillales</taxon>
        <taxon>Paenibacillaceae</taxon>
        <taxon>Paenibacillus</taxon>
    </lineage>
</organism>
<gene>
    <name evidence="2" type="ORF">B8V81_1350</name>
</gene>
<evidence type="ECO:0000259" key="1">
    <source>
        <dbReference type="Pfam" id="PF12695"/>
    </source>
</evidence>
<dbReference type="AlphaFoldDB" id="A0A2N5N9U3"/>
<dbReference type="InterPro" id="IPR029058">
    <property type="entry name" value="AB_hydrolase_fold"/>
</dbReference>
<sequence length="237" mass="24872">MWIGASLLLLAAAGLIALKALSYGPAAEAEEALRAADVEVEQTDSFIAFVPTGDRKSPSVLLYPGALVDERSYAPLALELSRRGYPAYLIRMPLDLAVLGGSRADGVLDSARDGSFVIGGHSLGGVMAARYAAEHPDRLAGVFFLASYPDPKGDLNGSGLKALSVFATNDEVMDRGDWGQAKRWLPPDTAYVPIEGGNHAGFGAYGEQRGDGKSTLPAGAQARHTAEAMAAWLESLP</sequence>
<dbReference type="Pfam" id="PF12695">
    <property type="entry name" value="Abhydrolase_5"/>
    <property type="match status" value="1"/>
</dbReference>
<reference evidence="2 3" key="1">
    <citation type="submission" date="2017-05" db="EMBL/GenBank/DDBJ databases">
        <title>Functional genome analysis of Paenibacillus pasadenensis strain R16: insights on endophytic life style and antifungal activity.</title>
        <authorList>
            <person name="Passera A."/>
            <person name="Marcolungo L."/>
            <person name="Casati P."/>
            <person name="Brasca M."/>
            <person name="Quaglino F."/>
            <person name="Delledonne M."/>
        </authorList>
    </citation>
    <scope>NUCLEOTIDE SEQUENCE [LARGE SCALE GENOMIC DNA]</scope>
    <source>
        <strain evidence="2 3">R16</strain>
    </source>
</reference>
<feature type="domain" description="Alpha/beta hydrolase fold-5" evidence="1">
    <location>
        <begin position="59"/>
        <end position="221"/>
    </location>
</feature>
<name>A0A2N5N9U3_9BACL</name>
<dbReference type="Proteomes" id="UP000234789">
    <property type="component" value="Unassembled WGS sequence"/>
</dbReference>